<reference evidence="5 6" key="1">
    <citation type="journal article" date="2016" name="Environ. Microbiol.">
        <title>New Methyloceanibacter diversity from North Sea sediments includes methanotroph containing solely the soluble methane monooxygenase.</title>
        <authorList>
            <person name="Vekeman B."/>
            <person name="Kerckhof F.M."/>
            <person name="Cremers G."/>
            <person name="de Vos P."/>
            <person name="Vandamme P."/>
            <person name="Boon N."/>
            <person name="Op den Camp H.J."/>
            <person name="Heylen K."/>
        </authorList>
    </citation>
    <scope>NUCLEOTIDE SEQUENCE [LARGE SCALE GENOMIC DNA]</scope>
    <source>
        <strain evidence="5 6">R-67174</strain>
    </source>
</reference>
<feature type="domain" description="Type I restriction modification DNA specificity" evidence="4">
    <location>
        <begin position="12"/>
        <end position="52"/>
    </location>
</feature>
<organism evidence="5 6">
    <name type="scientific">Methyloceanibacter methanicus</name>
    <dbReference type="NCBI Taxonomy" id="1774968"/>
    <lineage>
        <taxon>Bacteria</taxon>
        <taxon>Pseudomonadati</taxon>
        <taxon>Pseudomonadota</taxon>
        <taxon>Alphaproteobacteria</taxon>
        <taxon>Hyphomicrobiales</taxon>
        <taxon>Hyphomicrobiaceae</taxon>
        <taxon>Methyloceanibacter</taxon>
    </lineage>
</organism>
<evidence type="ECO:0000259" key="4">
    <source>
        <dbReference type="Pfam" id="PF01420"/>
    </source>
</evidence>
<keyword evidence="6" id="KW-1185">Reference proteome</keyword>
<dbReference type="CDD" id="cd17266">
    <property type="entry name" value="RMtype1_S_Sau1132ORF3780P-TRD2-CR2_like"/>
    <property type="match status" value="1"/>
</dbReference>
<feature type="domain" description="Type I restriction modification DNA specificity" evidence="4">
    <location>
        <begin position="83"/>
        <end position="221"/>
    </location>
</feature>
<dbReference type="PANTHER" id="PTHR30408">
    <property type="entry name" value="TYPE-1 RESTRICTION ENZYME ECOKI SPECIFICITY PROTEIN"/>
    <property type="match status" value="1"/>
</dbReference>
<dbReference type="GO" id="GO:0003677">
    <property type="term" value="F:DNA binding"/>
    <property type="evidence" value="ECO:0007669"/>
    <property type="project" value="UniProtKB-KW"/>
</dbReference>
<dbReference type="InterPro" id="IPR052021">
    <property type="entry name" value="Type-I_RS_S_subunit"/>
</dbReference>
<comment type="similarity">
    <text evidence="1">Belongs to the type-I restriction system S methylase family.</text>
</comment>
<dbReference type="GO" id="GO:0009307">
    <property type="term" value="P:DNA restriction-modification system"/>
    <property type="evidence" value="ECO:0007669"/>
    <property type="project" value="UniProtKB-KW"/>
</dbReference>
<keyword evidence="2" id="KW-0680">Restriction system</keyword>
<evidence type="ECO:0000313" key="5">
    <source>
        <dbReference type="EMBL" id="ODR99313.1"/>
    </source>
</evidence>
<dbReference type="EMBL" id="LPWG01000011">
    <property type="protein sequence ID" value="ODR99313.1"/>
    <property type="molecule type" value="Genomic_DNA"/>
</dbReference>
<gene>
    <name evidence="5" type="ORF">AUC68_04810</name>
</gene>
<accession>A0A1E3W0M8</accession>
<dbReference type="Pfam" id="PF01420">
    <property type="entry name" value="Methylase_S"/>
    <property type="match status" value="2"/>
</dbReference>
<evidence type="ECO:0000313" key="6">
    <source>
        <dbReference type="Proteomes" id="UP000094501"/>
    </source>
</evidence>
<proteinExistence type="inferred from homology"/>
<sequence length="254" mass="27906">MQSRKFVADMVKQATGQSYPAVSDKIVKLAQIPLPPLHEQNRIAAILDNADDLRRLRGRAVDRLGELGQAIFCEMFGDPRNNPKGLTKRALGSIIKVSSGEGLTSKNQRHGTYPVYGGNGINGYHDEFRVPEGTIVIGRVGVYCGAVHVTAAPAWVTDNALIVTKKDASIDTTYLADALRYANLNQYASRSAQPLVSGSRIYPVEILVPEAAEQNKFKSRICERNALVENERAHLEQLEALFSSLQSRAFRGEL</sequence>
<dbReference type="Proteomes" id="UP000094501">
    <property type="component" value="Unassembled WGS sequence"/>
</dbReference>
<dbReference type="InterPro" id="IPR044946">
    <property type="entry name" value="Restrct_endonuc_typeI_TRD_sf"/>
</dbReference>
<evidence type="ECO:0000256" key="3">
    <source>
        <dbReference type="ARBA" id="ARBA00023125"/>
    </source>
</evidence>
<name>A0A1E3W0M8_9HYPH</name>
<protein>
    <recommendedName>
        <fullName evidence="4">Type I restriction modification DNA specificity domain-containing protein</fullName>
    </recommendedName>
</protein>
<comment type="caution">
    <text evidence="5">The sequence shown here is derived from an EMBL/GenBank/DDBJ whole genome shotgun (WGS) entry which is preliminary data.</text>
</comment>
<dbReference type="SUPFAM" id="SSF116734">
    <property type="entry name" value="DNA methylase specificity domain"/>
    <property type="match status" value="2"/>
</dbReference>
<dbReference type="STRING" id="1774968.AUC68_04810"/>
<dbReference type="PANTHER" id="PTHR30408:SF12">
    <property type="entry name" value="TYPE I RESTRICTION ENZYME MJAVIII SPECIFICITY SUBUNIT"/>
    <property type="match status" value="1"/>
</dbReference>
<dbReference type="AlphaFoldDB" id="A0A1E3W0M8"/>
<evidence type="ECO:0000256" key="1">
    <source>
        <dbReference type="ARBA" id="ARBA00010923"/>
    </source>
</evidence>
<dbReference type="InterPro" id="IPR000055">
    <property type="entry name" value="Restrct_endonuc_typeI_TRD"/>
</dbReference>
<dbReference type="Gene3D" id="3.90.220.20">
    <property type="entry name" value="DNA methylase specificity domains"/>
    <property type="match status" value="2"/>
</dbReference>
<keyword evidence="3" id="KW-0238">DNA-binding</keyword>
<evidence type="ECO:0000256" key="2">
    <source>
        <dbReference type="ARBA" id="ARBA00022747"/>
    </source>
</evidence>